<protein>
    <submittedName>
        <fullName evidence="1">Uncharacterized protein</fullName>
    </submittedName>
</protein>
<comment type="caution">
    <text evidence="1">The sequence shown here is derived from an EMBL/GenBank/DDBJ whole genome shotgun (WGS) entry which is preliminary data.</text>
</comment>
<gene>
    <name evidence="1" type="ORF">THIOM_003871</name>
</gene>
<keyword evidence="2" id="KW-1185">Reference proteome</keyword>
<name>A0A176RXD6_9GAMM</name>
<dbReference type="EMBL" id="LUTY01002385">
    <property type="protein sequence ID" value="OAD20425.1"/>
    <property type="molecule type" value="Genomic_DNA"/>
</dbReference>
<evidence type="ECO:0000313" key="2">
    <source>
        <dbReference type="Proteomes" id="UP000076962"/>
    </source>
</evidence>
<dbReference type="AlphaFoldDB" id="A0A176RXD6"/>
<organism evidence="1 2">
    <name type="scientific">Candidatus Thiomargarita nelsonii</name>
    <dbReference type="NCBI Taxonomy" id="1003181"/>
    <lineage>
        <taxon>Bacteria</taxon>
        <taxon>Pseudomonadati</taxon>
        <taxon>Pseudomonadota</taxon>
        <taxon>Gammaproteobacteria</taxon>
        <taxon>Thiotrichales</taxon>
        <taxon>Thiotrichaceae</taxon>
        <taxon>Thiomargarita</taxon>
    </lineage>
</organism>
<evidence type="ECO:0000313" key="1">
    <source>
        <dbReference type="EMBL" id="OAD20425.1"/>
    </source>
</evidence>
<proteinExistence type="predicted"/>
<sequence length="60" mass="6794">MSNTIDISHIREILQRHDNDIKRAVLLKLKENFAHDPSFAGLTRCPYGDVMSPFVGIIAQ</sequence>
<dbReference type="Proteomes" id="UP000076962">
    <property type="component" value="Unassembled WGS sequence"/>
</dbReference>
<accession>A0A176RXD6</accession>
<reference evidence="1 2" key="1">
    <citation type="submission" date="2016-05" db="EMBL/GenBank/DDBJ databases">
        <title>Single-cell genome of chain-forming Candidatus Thiomargarita nelsonii and comparison to other large sulfur-oxidizing bacteria.</title>
        <authorList>
            <person name="Winkel M."/>
            <person name="Salman V."/>
            <person name="Woyke T."/>
            <person name="Schulz-Vogt H."/>
            <person name="Richter M."/>
            <person name="Flood B."/>
            <person name="Bailey J."/>
            <person name="Amann R."/>
            <person name="Mussmann M."/>
        </authorList>
    </citation>
    <scope>NUCLEOTIDE SEQUENCE [LARGE SCALE GENOMIC DNA]</scope>
    <source>
        <strain evidence="1 2">THI036</strain>
    </source>
</reference>